<comment type="caution">
    <text evidence="6">The sequence shown here is derived from an EMBL/GenBank/DDBJ whole genome shotgun (WGS) entry which is preliminary data.</text>
</comment>
<evidence type="ECO:0000256" key="5">
    <source>
        <dbReference type="ARBA" id="ARBA00023242"/>
    </source>
</evidence>
<accession>A0A9P8TAM7</accession>
<protein>
    <recommendedName>
        <fullName evidence="8">DNA damage checkpoint control protein RAD17</fullName>
    </recommendedName>
</protein>
<dbReference type="InterPro" id="IPR003021">
    <property type="entry name" value="Rad1_Rec1_Rad17"/>
</dbReference>
<evidence type="ECO:0000256" key="2">
    <source>
        <dbReference type="ARBA" id="ARBA00010991"/>
    </source>
</evidence>
<comment type="subcellular location">
    <subcellularLocation>
        <location evidence="1">Nucleus</location>
    </subcellularLocation>
</comment>
<dbReference type="Proteomes" id="UP000769528">
    <property type="component" value="Unassembled WGS sequence"/>
</dbReference>
<evidence type="ECO:0000313" key="7">
    <source>
        <dbReference type="Proteomes" id="UP000769528"/>
    </source>
</evidence>
<keyword evidence="7" id="KW-1185">Reference proteome</keyword>
<dbReference type="OrthoDB" id="3981260at2759"/>
<sequence>MDDYIFQATTTSLNHLSSILSSIPTTNVLLIINQDGLIFITEDFKTIRLEILFSKELFTEFKLKPNIEDNDEEEIKLNFELKPIVESLNIASREKINQVSIYIKNVNNINGIILIYQDFKIVEKCEIFSIIDNDIESFNPFFEILDDNLLMDLELKNNFIKDLFKEFKEFDINYIHFYSNGNGFNLIGKNESSLEIYKIPSNLINFNSKIKNNKILTSLKYNLLFKYHKIFKYVESLKILKTKRILNFKILSTYLCNNSGSKNDYTGTLINLSFMLEDYQDLDINEIISNEIESIESNDIISNDNVPQEDNFNNELNENLVEINKENEIDVPLFL</sequence>
<dbReference type="PANTHER" id="PTHR10870">
    <property type="entry name" value="CELL CYCLE CHECKPOINT PROTEIN RAD1"/>
    <property type="match status" value="1"/>
</dbReference>
<evidence type="ECO:0000256" key="3">
    <source>
        <dbReference type="ARBA" id="ARBA00022763"/>
    </source>
</evidence>
<dbReference type="PANTHER" id="PTHR10870:SF0">
    <property type="entry name" value="CELL CYCLE CHECKPOINT PROTEIN RAD1"/>
    <property type="match status" value="1"/>
</dbReference>
<evidence type="ECO:0008006" key="8">
    <source>
        <dbReference type="Google" id="ProtNLM"/>
    </source>
</evidence>
<keyword evidence="3" id="KW-0227">DNA damage</keyword>
<dbReference type="GO" id="GO:0000077">
    <property type="term" value="P:DNA damage checkpoint signaling"/>
    <property type="evidence" value="ECO:0007669"/>
    <property type="project" value="InterPro"/>
</dbReference>
<organism evidence="6 7">
    <name type="scientific">Wickerhamomyces mucosus</name>
    <dbReference type="NCBI Taxonomy" id="1378264"/>
    <lineage>
        <taxon>Eukaryota</taxon>
        <taxon>Fungi</taxon>
        <taxon>Dikarya</taxon>
        <taxon>Ascomycota</taxon>
        <taxon>Saccharomycotina</taxon>
        <taxon>Saccharomycetes</taxon>
        <taxon>Phaffomycetales</taxon>
        <taxon>Wickerhamomycetaceae</taxon>
        <taxon>Wickerhamomyces</taxon>
    </lineage>
</organism>
<gene>
    <name evidence="6" type="ORF">WICMUC_004575</name>
</gene>
<dbReference type="Gene3D" id="3.70.10.10">
    <property type="match status" value="1"/>
</dbReference>
<evidence type="ECO:0000313" key="6">
    <source>
        <dbReference type="EMBL" id="KAH3671764.1"/>
    </source>
</evidence>
<evidence type="ECO:0000256" key="4">
    <source>
        <dbReference type="ARBA" id="ARBA00023204"/>
    </source>
</evidence>
<evidence type="ECO:0000256" key="1">
    <source>
        <dbReference type="ARBA" id="ARBA00004123"/>
    </source>
</evidence>
<keyword evidence="5" id="KW-0539">Nucleus</keyword>
<dbReference type="GO" id="GO:0030896">
    <property type="term" value="C:checkpoint clamp complex"/>
    <property type="evidence" value="ECO:0007669"/>
    <property type="project" value="TreeGrafter"/>
</dbReference>
<name>A0A9P8TAM7_9ASCO</name>
<proteinExistence type="inferred from homology"/>
<keyword evidence="4" id="KW-0234">DNA repair</keyword>
<dbReference type="Pfam" id="PF02144">
    <property type="entry name" value="Rad1"/>
    <property type="match status" value="1"/>
</dbReference>
<dbReference type="EMBL" id="JAEUBF010001269">
    <property type="protein sequence ID" value="KAH3671764.1"/>
    <property type="molecule type" value="Genomic_DNA"/>
</dbReference>
<dbReference type="GO" id="GO:0006281">
    <property type="term" value="P:DNA repair"/>
    <property type="evidence" value="ECO:0007669"/>
    <property type="project" value="UniProtKB-KW"/>
</dbReference>
<dbReference type="AlphaFoldDB" id="A0A9P8TAM7"/>
<comment type="similarity">
    <text evidence="2">Belongs to the rad1 family.</text>
</comment>
<reference evidence="6" key="2">
    <citation type="submission" date="2021-01" db="EMBL/GenBank/DDBJ databases">
        <authorList>
            <person name="Schikora-Tamarit M.A."/>
        </authorList>
    </citation>
    <scope>NUCLEOTIDE SEQUENCE</scope>
    <source>
        <strain evidence="6">CBS6341</strain>
    </source>
</reference>
<reference evidence="6" key="1">
    <citation type="journal article" date="2021" name="Open Biol.">
        <title>Shared evolutionary footprints suggest mitochondrial oxidative damage underlies multiple complex I losses in fungi.</title>
        <authorList>
            <person name="Schikora-Tamarit M.A."/>
            <person name="Marcet-Houben M."/>
            <person name="Nosek J."/>
            <person name="Gabaldon T."/>
        </authorList>
    </citation>
    <scope>NUCLEOTIDE SEQUENCE</scope>
    <source>
        <strain evidence="6">CBS6341</strain>
    </source>
</reference>